<reference evidence="1 2" key="1">
    <citation type="submission" date="2010-01" db="EMBL/GenBank/DDBJ databases">
        <authorList>
            <person name="Weinstock G."/>
            <person name="Sodergren E."/>
            <person name="Clifton S."/>
            <person name="Fulton L."/>
            <person name="Fulton B."/>
            <person name="Courtney L."/>
            <person name="Fronick C."/>
            <person name="Harrison M."/>
            <person name="Strong C."/>
            <person name="Farmer C."/>
            <person name="Delahaunty K."/>
            <person name="Markovic C."/>
            <person name="Hall O."/>
            <person name="Minx P."/>
            <person name="Tomlinson C."/>
            <person name="Mitreva M."/>
            <person name="Nelson J."/>
            <person name="Hou S."/>
            <person name="Wollam A."/>
            <person name="Pepin K.H."/>
            <person name="Johnson M."/>
            <person name="Bhonagiri V."/>
            <person name="Nash W.E."/>
            <person name="Warren W."/>
            <person name="Chinwalla A."/>
            <person name="Mardis E.R."/>
            <person name="Wilson R.K."/>
        </authorList>
    </citation>
    <scope>NUCLEOTIDE SEQUENCE [LARGE SCALE GENOMIC DNA]</scope>
    <source>
        <strain evidence="1 2">NJ9703</strain>
    </source>
</reference>
<dbReference type="AlphaFoldDB" id="A0A9W5INU3"/>
<sequence>MENKRGLLEGLWEGEWVKWVRGIKESTPEIIVALYGNLDVNLKNKIKKRKEKKMVGDQGRSP</sequence>
<dbReference type="EMBL" id="ACEO02000033">
    <property type="protein sequence ID" value="EFC50913.1"/>
    <property type="molecule type" value="Genomic_DNA"/>
</dbReference>
<dbReference type="Proteomes" id="UP000004621">
    <property type="component" value="Unassembled WGS sequence"/>
</dbReference>
<comment type="caution">
    <text evidence="1">The sequence shown here is derived from an EMBL/GenBank/DDBJ whole genome shotgun (WGS) entry which is preliminary data.</text>
</comment>
<gene>
    <name evidence="1" type="ORF">NEISUBOT_05665</name>
</gene>
<organism evidence="1 2">
    <name type="scientific">Neisseria subflava NJ9703</name>
    <dbReference type="NCBI Taxonomy" id="546268"/>
    <lineage>
        <taxon>Bacteria</taxon>
        <taxon>Pseudomonadati</taxon>
        <taxon>Pseudomonadota</taxon>
        <taxon>Betaproteobacteria</taxon>
        <taxon>Neisseriales</taxon>
        <taxon>Neisseriaceae</taxon>
        <taxon>Neisseria</taxon>
    </lineage>
</organism>
<evidence type="ECO:0000313" key="2">
    <source>
        <dbReference type="Proteomes" id="UP000004621"/>
    </source>
</evidence>
<proteinExistence type="predicted"/>
<accession>A0A9W5INU3</accession>
<name>A0A9W5INU3_NEISU</name>
<protein>
    <submittedName>
        <fullName evidence="1">Uncharacterized protein</fullName>
    </submittedName>
</protein>
<evidence type="ECO:0000313" key="1">
    <source>
        <dbReference type="EMBL" id="EFC50913.1"/>
    </source>
</evidence>